<sequence>MQAAVILHASCTDFQLYSPPRAKVCCQSNITLHINVSDFCSFTPRCIPPLPSSSIPPSTRSPPVFLPSSSSSLPGVCAGGVFPLRLQGGTALFLSSSLVLHSSVFRAAKASSSCLQQGVCSVSVP</sequence>
<gene>
    <name evidence="1" type="ORF">EYF80_031497</name>
</gene>
<keyword evidence="2" id="KW-1185">Reference proteome</keyword>
<dbReference type="EMBL" id="SRLO01000384">
    <property type="protein sequence ID" value="TNN58257.1"/>
    <property type="molecule type" value="Genomic_DNA"/>
</dbReference>
<proteinExistence type="predicted"/>
<dbReference type="AlphaFoldDB" id="A0A4Z2GX79"/>
<evidence type="ECO:0000313" key="2">
    <source>
        <dbReference type="Proteomes" id="UP000314294"/>
    </source>
</evidence>
<evidence type="ECO:0000313" key="1">
    <source>
        <dbReference type="EMBL" id="TNN58257.1"/>
    </source>
</evidence>
<protein>
    <submittedName>
        <fullName evidence="1">Uncharacterized protein</fullName>
    </submittedName>
</protein>
<dbReference type="Proteomes" id="UP000314294">
    <property type="component" value="Unassembled WGS sequence"/>
</dbReference>
<comment type="caution">
    <text evidence="1">The sequence shown here is derived from an EMBL/GenBank/DDBJ whole genome shotgun (WGS) entry which is preliminary data.</text>
</comment>
<reference evidence="1 2" key="1">
    <citation type="submission" date="2019-03" db="EMBL/GenBank/DDBJ databases">
        <title>First draft genome of Liparis tanakae, snailfish: a comprehensive survey of snailfish specific genes.</title>
        <authorList>
            <person name="Kim W."/>
            <person name="Song I."/>
            <person name="Jeong J.-H."/>
            <person name="Kim D."/>
            <person name="Kim S."/>
            <person name="Ryu S."/>
            <person name="Song J.Y."/>
            <person name="Lee S.K."/>
        </authorList>
    </citation>
    <scope>NUCLEOTIDE SEQUENCE [LARGE SCALE GENOMIC DNA]</scope>
    <source>
        <tissue evidence="1">Muscle</tissue>
    </source>
</reference>
<accession>A0A4Z2GX79</accession>
<name>A0A4Z2GX79_9TELE</name>
<organism evidence="1 2">
    <name type="scientific">Liparis tanakae</name>
    <name type="common">Tanaka's snailfish</name>
    <dbReference type="NCBI Taxonomy" id="230148"/>
    <lineage>
        <taxon>Eukaryota</taxon>
        <taxon>Metazoa</taxon>
        <taxon>Chordata</taxon>
        <taxon>Craniata</taxon>
        <taxon>Vertebrata</taxon>
        <taxon>Euteleostomi</taxon>
        <taxon>Actinopterygii</taxon>
        <taxon>Neopterygii</taxon>
        <taxon>Teleostei</taxon>
        <taxon>Neoteleostei</taxon>
        <taxon>Acanthomorphata</taxon>
        <taxon>Eupercaria</taxon>
        <taxon>Perciformes</taxon>
        <taxon>Cottioidei</taxon>
        <taxon>Cottales</taxon>
        <taxon>Liparidae</taxon>
        <taxon>Liparis</taxon>
    </lineage>
</organism>